<organism evidence="1 2">
    <name type="scientific">Melastoma candidum</name>
    <dbReference type="NCBI Taxonomy" id="119954"/>
    <lineage>
        <taxon>Eukaryota</taxon>
        <taxon>Viridiplantae</taxon>
        <taxon>Streptophyta</taxon>
        <taxon>Embryophyta</taxon>
        <taxon>Tracheophyta</taxon>
        <taxon>Spermatophyta</taxon>
        <taxon>Magnoliopsida</taxon>
        <taxon>eudicotyledons</taxon>
        <taxon>Gunneridae</taxon>
        <taxon>Pentapetalae</taxon>
        <taxon>rosids</taxon>
        <taxon>malvids</taxon>
        <taxon>Myrtales</taxon>
        <taxon>Melastomataceae</taxon>
        <taxon>Melastomatoideae</taxon>
        <taxon>Melastomateae</taxon>
        <taxon>Melastoma</taxon>
    </lineage>
</organism>
<proteinExistence type="predicted"/>
<sequence length="447" mass="50241">MEVKVIRSEMIKPSNPIPPHLRRHCLSFLDQLEPRILTPFVYFFSHHQVPHPSPCSSVLKRSLSEALTLFYPLAGRIVGNLYIDCDDEGVRFTETRVSCRLSDVLVSADDLCPNLERLFPAGISAQEDYVAAVQFNIFECGGVAIGIGVSHRVGDASSYFEFIRSWAGITRSGSLKREDWDSLIPRIVSDEIFPGMSPIDHDPLVVPVETLVTKRFVFSDESLAAIRGKYGHELRLSRVDALTEFILQRHVQVTLKASPNVDHIKYMVSYVINLRPRLSPPLAASAFGNIITTFHFELPFTRDGNETSDCKLIPLVRDAVAGANSPEFTTKFRETRLQIEFLKERLDRAQGKPRGDMPSVTLNFASLSRFPVYEADFGWGKPEWVGFAGSSRMNHVIFVDGKEGKSMEAYVALKDEEMKRFQTDPEIVAYTESTSAKATMTGTRPRM</sequence>
<dbReference type="Proteomes" id="UP001057402">
    <property type="component" value="Chromosome 7"/>
</dbReference>
<comment type="caution">
    <text evidence="1">The sequence shown here is derived from an EMBL/GenBank/DDBJ whole genome shotgun (WGS) entry which is preliminary data.</text>
</comment>
<name>A0ACB9NYE0_9MYRT</name>
<gene>
    <name evidence="1" type="ORF">MLD38_025477</name>
</gene>
<evidence type="ECO:0000313" key="2">
    <source>
        <dbReference type="Proteomes" id="UP001057402"/>
    </source>
</evidence>
<evidence type="ECO:0000313" key="1">
    <source>
        <dbReference type="EMBL" id="KAI4340667.1"/>
    </source>
</evidence>
<protein>
    <submittedName>
        <fullName evidence="1">Uncharacterized protein</fullName>
    </submittedName>
</protein>
<accession>A0ACB9NYE0</accession>
<dbReference type="EMBL" id="CM042886">
    <property type="protein sequence ID" value="KAI4340667.1"/>
    <property type="molecule type" value="Genomic_DNA"/>
</dbReference>
<reference evidence="2" key="1">
    <citation type="journal article" date="2023" name="Front. Plant Sci.">
        <title>Chromosomal-level genome assembly of Melastoma candidum provides insights into trichome evolution.</title>
        <authorList>
            <person name="Zhong Y."/>
            <person name="Wu W."/>
            <person name="Sun C."/>
            <person name="Zou P."/>
            <person name="Liu Y."/>
            <person name="Dai S."/>
            <person name="Zhou R."/>
        </authorList>
    </citation>
    <scope>NUCLEOTIDE SEQUENCE [LARGE SCALE GENOMIC DNA]</scope>
</reference>
<keyword evidence="2" id="KW-1185">Reference proteome</keyword>